<dbReference type="Gramene" id="Os01t0859200-02">
    <property type="protein sequence ID" value="Os01t0859200-02"/>
    <property type="gene ID" value="Os01g0859200"/>
</dbReference>
<reference evidence="3" key="1">
    <citation type="journal article" date="2005" name="Nature">
        <title>The map-based sequence of the rice genome.</title>
        <authorList>
            <consortium name="International rice genome sequencing project (IRGSP)"/>
            <person name="Matsumoto T."/>
            <person name="Wu J."/>
            <person name="Kanamori H."/>
            <person name="Katayose Y."/>
            <person name="Fujisawa M."/>
            <person name="Namiki N."/>
            <person name="Mizuno H."/>
            <person name="Yamamoto K."/>
            <person name="Antonio B.A."/>
            <person name="Baba T."/>
            <person name="Sakata K."/>
            <person name="Nagamura Y."/>
            <person name="Aoki H."/>
            <person name="Arikawa K."/>
            <person name="Arita K."/>
            <person name="Bito T."/>
            <person name="Chiden Y."/>
            <person name="Fujitsuka N."/>
            <person name="Fukunaka R."/>
            <person name="Hamada M."/>
            <person name="Harada C."/>
            <person name="Hayashi A."/>
            <person name="Hijishita S."/>
            <person name="Honda M."/>
            <person name="Hosokawa S."/>
            <person name="Ichikawa Y."/>
            <person name="Idonuma A."/>
            <person name="Iijima M."/>
            <person name="Ikeda M."/>
            <person name="Ikeno M."/>
            <person name="Ito K."/>
            <person name="Ito S."/>
            <person name="Ito T."/>
            <person name="Ito Y."/>
            <person name="Ito Y."/>
            <person name="Iwabuchi A."/>
            <person name="Kamiya K."/>
            <person name="Karasawa W."/>
            <person name="Kurita K."/>
            <person name="Katagiri S."/>
            <person name="Kikuta A."/>
            <person name="Kobayashi H."/>
            <person name="Kobayashi N."/>
            <person name="Machita K."/>
            <person name="Maehara T."/>
            <person name="Masukawa M."/>
            <person name="Mizubayashi T."/>
            <person name="Mukai Y."/>
            <person name="Nagasaki H."/>
            <person name="Nagata Y."/>
            <person name="Naito S."/>
            <person name="Nakashima M."/>
            <person name="Nakama Y."/>
            <person name="Nakamichi Y."/>
            <person name="Nakamura M."/>
            <person name="Meguro A."/>
            <person name="Negishi M."/>
            <person name="Ohta I."/>
            <person name="Ohta T."/>
            <person name="Okamoto M."/>
            <person name="Ono N."/>
            <person name="Saji S."/>
            <person name="Sakaguchi M."/>
            <person name="Sakai K."/>
            <person name="Shibata M."/>
            <person name="Shimokawa T."/>
            <person name="Song J."/>
            <person name="Takazaki Y."/>
            <person name="Terasawa K."/>
            <person name="Tsugane M."/>
            <person name="Tsuji K."/>
            <person name="Ueda S."/>
            <person name="Waki K."/>
            <person name="Yamagata H."/>
            <person name="Yamamoto M."/>
            <person name="Yamamoto S."/>
            <person name="Yamane H."/>
            <person name="Yoshiki S."/>
            <person name="Yoshihara R."/>
            <person name="Yukawa K."/>
            <person name="Zhong H."/>
            <person name="Yano M."/>
            <person name="Yuan Q."/>
            <person name="Ouyang S."/>
            <person name="Liu J."/>
            <person name="Jones K.M."/>
            <person name="Gansberger K."/>
            <person name="Moffat K."/>
            <person name="Hill J."/>
            <person name="Bera J."/>
            <person name="Fadrosh D."/>
            <person name="Jin S."/>
            <person name="Johri S."/>
            <person name="Kim M."/>
            <person name="Overton L."/>
            <person name="Reardon M."/>
            <person name="Tsitrin T."/>
            <person name="Vuong H."/>
            <person name="Weaver B."/>
            <person name="Ciecko A."/>
            <person name="Tallon L."/>
            <person name="Jackson J."/>
            <person name="Pai G."/>
            <person name="Aken S.V."/>
            <person name="Utterback T."/>
            <person name="Reidmuller S."/>
            <person name="Feldblyum T."/>
            <person name="Hsiao J."/>
            <person name="Zismann V."/>
            <person name="Iobst S."/>
            <person name="de Vazeille A.R."/>
            <person name="Buell C.R."/>
            <person name="Ying K."/>
            <person name="Li Y."/>
            <person name="Lu T."/>
            <person name="Huang Y."/>
            <person name="Zhao Q."/>
            <person name="Feng Q."/>
            <person name="Zhang L."/>
            <person name="Zhu J."/>
            <person name="Weng Q."/>
            <person name="Mu J."/>
            <person name="Lu Y."/>
            <person name="Fan D."/>
            <person name="Liu Y."/>
            <person name="Guan J."/>
            <person name="Zhang Y."/>
            <person name="Yu S."/>
            <person name="Liu X."/>
            <person name="Zhang Y."/>
            <person name="Hong G."/>
            <person name="Han B."/>
            <person name="Choisne N."/>
            <person name="Demange N."/>
            <person name="Orjeda G."/>
            <person name="Samain S."/>
            <person name="Cattolico L."/>
            <person name="Pelletier E."/>
            <person name="Couloux A."/>
            <person name="Segurens B."/>
            <person name="Wincker P."/>
            <person name="D'Hont A."/>
            <person name="Scarpelli C."/>
            <person name="Weissenbach J."/>
            <person name="Salanoubat M."/>
            <person name="Quetier F."/>
            <person name="Yu Y."/>
            <person name="Kim H.R."/>
            <person name="Rambo T."/>
            <person name="Currie J."/>
            <person name="Collura K."/>
            <person name="Luo M."/>
            <person name="Yang T."/>
            <person name="Ammiraju J.S.S."/>
            <person name="Engler F."/>
            <person name="Soderlund C."/>
            <person name="Wing R.A."/>
            <person name="Palmer L.E."/>
            <person name="de la Bastide M."/>
            <person name="Spiegel L."/>
            <person name="Nascimento L."/>
            <person name="Zutavern T."/>
            <person name="O'Shaughnessy A."/>
            <person name="Dike S."/>
            <person name="Dedhia N."/>
            <person name="Preston R."/>
            <person name="Balija V."/>
            <person name="McCombie W.R."/>
            <person name="Chow T."/>
            <person name="Chen H."/>
            <person name="Chung M."/>
            <person name="Chen C."/>
            <person name="Shaw J."/>
            <person name="Wu H."/>
            <person name="Hsiao K."/>
            <person name="Chao Y."/>
            <person name="Chu M."/>
            <person name="Cheng C."/>
            <person name="Hour A."/>
            <person name="Lee P."/>
            <person name="Lin S."/>
            <person name="Lin Y."/>
            <person name="Liou J."/>
            <person name="Liu S."/>
            <person name="Hsing Y."/>
            <person name="Raghuvanshi S."/>
            <person name="Mohanty A."/>
            <person name="Bharti A.K."/>
            <person name="Gaur A."/>
            <person name="Gupta V."/>
            <person name="Kumar D."/>
            <person name="Ravi V."/>
            <person name="Vij S."/>
            <person name="Kapur A."/>
            <person name="Khurana P."/>
            <person name="Khurana P."/>
            <person name="Khurana J.P."/>
            <person name="Tyagi A.K."/>
            <person name="Gaikwad K."/>
            <person name="Singh A."/>
            <person name="Dalal V."/>
            <person name="Srivastava S."/>
            <person name="Dixit A."/>
            <person name="Pal A.K."/>
            <person name="Ghazi I.A."/>
            <person name="Yadav M."/>
            <person name="Pandit A."/>
            <person name="Bhargava A."/>
            <person name="Sureshbabu K."/>
            <person name="Batra K."/>
            <person name="Sharma T.R."/>
            <person name="Mohapatra T."/>
            <person name="Singh N.K."/>
            <person name="Messing J."/>
            <person name="Nelson A.B."/>
            <person name="Fuks G."/>
            <person name="Kavchok S."/>
            <person name="Keizer G."/>
            <person name="Linton E."/>
            <person name="Llaca V."/>
            <person name="Song R."/>
            <person name="Tanyolac B."/>
            <person name="Young S."/>
            <person name="Ho-Il K."/>
            <person name="Hahn J.H."/>
            <person name="Sangsakoo G."/>
            <person name="Vanavichit A."/>
            <person name="de Mattos Luiz.A.T."/>
            <person name="Zimmer P.D."/>
            <person name="Malone G."/>
            <person name="Dellagostin O."/>
            <person name="de Oliveira A.C."/>
            <person name="Bevan M."/>
            <person name="Bancroft I."/>
            <person name="Minx P."/>
            <person name="Cordum H."/>
            <person name="Wilson R."/>
            <person name="Cheng Z."/>
            <person name="Jin W."/>
            <person name="Jiang J."/>
            <person name="Leong S.A."/>
            <person name="Iwama H."/>
            <person name="Gojobori T."/>
            <person name="Itoh T."/>
            <person name="Niimura Y."/>
            <person name="Fujii Y."/>
            <person name="Habara T."/>
            <person name="Sakai H."/>
            <person name="Sato Y."/>
            <person name="Wilson G."/>
            <person name="Kumar K."/>
            <person name="McCouch S."/>
            <person name="Juretic N."/>
            <person name="Hoen D."/>
            <person name="Wright S."/>
            <person name="Bruskiewich R."/>
            <person name="Bureau T."/>
            <person name="Miyao A."/>
            <person name="Hirochika H."/>
            <person name="Nishikawa T."/>
            <person name="Kadowaki K."/>
            <person name="Sugiura M."/>
            <person name="Burr B."/>
            <person name="Sasaki T."/>
        </authorList>
    </citation>
    <scope>NUCLEOTIDE SEQUENCE [LARGE SCALE GENOMIC DNA]</scope>
    <source>
        <strain evidence="3">cv. Nipponbare</strain>
    </source>
</reference>
<keyword evidence="3" id="KW-1185">Reference proteome</keyword>
<feature type="non-terminal residue" evidence="2">
    <location>
        <position position="1"/>
    </location>
</feature>
<organism evidence="2 3">
    <name type="scientific">Oryza sativa subsp. japonica</name>
    <name type="common">Rice</name>
    <dbReference type="NCBI Taxonomy" id="39947"/>
    <lineage>
        <taxon>Eukaryota</taxon>
        <taxon>Viridiplantae</taxon>
        <taxon>Streptophyta</taxon>
        <taxon>Embryophyta</taxon>
        <taxon>Tracheophyta</taxon>
        <taxon>Spermatophyta</taxon>
        <taxon>Magnoliopsida</taxon>
        <taxon>Liliopsida</taxon>
        <taxon>Poales</taxon>
        <taxon>Poaceae</taxon>
        <taxon>BOP clade</taxon>
        <taxon>Oryzoideae</taxon>
        <taxon>Oryzeae</taxon>
        <taxon>Oryzinae</taxon>
        <taxon>Oryza</taxon>
        <taxon>Oryza sativa</taxon>
    </lineage>
</organism>
<evidence type="ECO:0000313" key="3">
    <source>
        <dbReference type="Proteomes" id="UP000059680"/>
    </source>
</evidence>
<gene>
    <name evidence="2" type="ordered locus">Os01g0859200</name>
    <name evidence="2" type="ORF">OSNPB_010859200</name>
</gene>
<name>A0A0P0VAK7_ORYSJ</name>
<protein>
    <submittedName>
        <fullName evidence="2">Os01g0859200 protein</fullName>
    </submittedName>
</protein>
<evidence type="ECO:0000256" key="1">
    <source>
        <dbReference type="SAM" id="MobiDB-lite"/>
    </source>
</evidence>
<feature type="region of interest" description="Disordered" evidence="1">
    <location>
        <begin position="1"/>
        <end position="142"/>
    </location>
</feature>
<dbReference type="EMBL" id="AP014957">
    <property type="protein sequence ID" value="BAS75325.1"/>
    <property type="molecule type" value="Genomic_DNA"/>
</dbReference>
<feature type="compositionally biased region" description="Basic residues" evidence="1">
    <location>
        <begin position="46"/>
        <end position="55"/>
    </location>
</feature>
<accession>A0A0P0VAK7</accession>
<sequence length="142" mass="15400">DSENWPIGQGEGDEAGSLPLAVPRRDDPVRGVGVRPDGDREPVPQRGRRRQHLARARGQDRAGGGAALRGGEAPVGTVPRAPRGRPPLHVRRRVGRQDRPGAPARRGAARFVDRSSSCPVSLHREGNTNSQIGEEYRSKRCL</sequence>
<proteinExistence type="predicted"/>
<evidence type="ECO:0000313" key="2">
    <source>
        <dbReference type="EMBL" id="BAS75325.1"/>
    </source>
</evidence>
<reference evidence="2 3" key="3">
    <citation type="journal article" date="2013" name="Rice">
        <title>Improvement of the Oryza sativa Nipponbare reference genome using next generation sequence and optical map data.</title>
        <authorList>
            <person name="Kawahara Y."/>
            <person name="de la Bastide M."/>
            <person name="Hamilton J.P."/>
            <person name="Kanamori H."/>
            <person name="McCombie W.R."/>
            <person name="Ouyang S."/>
            <person name="Schwartz D.C."/>
            <person name="Tanaka T."/>
            <person name="Wu J."/>
            <person name="Zhou S."/>
            <person name="Childs K.L."/>
            <person name="Davidson R.M."/>
            <person name="Lin H."/>
            <person name="Quesada-Ocampo L."/>
            <person name="Vaillancourt B."/>
            <person name="Sakai H."/>
            <person name="Lee S.S."/>
            <person name="Kim J."/>
            <person name="Numa H."/>
            <person name="Itoh T."/>
            <person name="Buell C.R."/>
            <person name="Matsumoto T."/>
        </authorList>
    </citation>
    <scope>NUCLEOTIDE SEQUENCE [LARGE SCALE GENOMIC DNA]</scope>
    <source>
        <strain evidence="3">cv. Nipponbare</strain>
    </source>
</reference>
<dbReference type="AlphaFoldDB" id="A0A0P0VAK7"/>
<feature type="compositionally biased region" description="Basic residues" evidence="1">
    <location>
        <begin position="82"/>
        <end position="94"/>
    </location>
</feature>
<dbReference type="Proteomes" id="UP000059680">
    <property type="component" value="Chromosome 1"/>
</dbReference>
<reference evidence="2 3" key="2">
    <citation type="journal article" date="2013" name="Plant Cell Physiol.">
        <title>Rice Annotation Project Database (RAP-DB): an integrative and interactive database for rice genomics.</title>
        <authorList>
            <person name="Sakai H."/>
            <person name="Lee S.S."/>
            <person name="Tanaka T."/>
            <person name="Numa H."/>
            <person name="Kim J."/>
            <person name="Kawahara Y."/>
            <person name="Wakimoto H."/>
            <person name="Yang C.C."/>
            <person name="Iwamoto M."/>
            <person name="Abe T."/>
            <person name="Yamada Y."/>
            <person name="Muto A."/>
            <person name="Inokuchi H."/>
            <person name="Ikemura T."/>
            <person name="Matsumoto T."/>
            <person name="Sasaki T."/>
            <person name="Itoh T."/>
        </authorList>
    </citation>
    <scope>NUCLEOTIDE SEQUENCE [LARGE SCALE GENOMIC DNA]</scope>
    <source>
        <strain evidence="3">cv. Nipponbare</strain>
    </source>
</reference>
<feature type="compositionally biased region" description="Low complexity" evidence="1">
    <location>
        <begin position="100"/>
        <end position="110"/>
    </location>
</feature>
<dbReference type="ExpressionAtlas" id="A0A0P0VAK7">
    <property type="expression patterns" value="baseline and differential"/>
</dbReference>